<comment type="caution">
    <text evidence="10">The sequence shown here is derived from an EMBL/GenBank/DDBJ whole genome shotgun (WGS) entry which is preliminary data.</text>
</comment>
<dbReference type="SUPFAM" id="SSF56935">
    <property type="entry name" value="Porins"/>
    <property type="match status" value="1"/>
</dbReference>
<evidence type="ECO:0000256" key="5">
    <source>
        <dbReference type="ARBA" id="ARBA00023077"/>
    </source>
</evidence>
<evidence type="ECO:0000256" key="6">
    <source>
        <dbReference type="ARBA" id="ARBA00023136"/>
    </source>
</evidence>
<dbReference type="InterPro" id="IPR039426">
    <property type="entry name" value="TonB-dep_rcpt-like"/>
</dbReference>
<keyword evidence="7 10" id="KW-0675">Receptor</keyword>
<feature type="domain" description="TonB-dependent receptor-like beta-barrel" evidence="9">
    <location>
        <begin position="95"/>
        <end position="474"/>
    </location>
</feature>
<reference evidence="10" key="1">
    <citation type="submission" date="2019-10" db="EMBL/GenBank/DDBJ databases">
        <title>Metagenomic sequencing of thiosulfate-disproportionating enrichment culture.</title>
        <authorList>
            <person name="Umezawa K."/>
            <person name="Kojima H."/>
            <person name="Fukui M."/>
        </authorList>
    </citation>
    <scope>NUCLEOTIDE SEQUENCE</scope>
    <source>
        <strain evidence="10">45J</strain>
    </source>
</reference>
<dbReference type="GO" id="GO:0015344">
    <property type="term" value="F:siderophore uptake transmembrane transporter activity"/>
    <property type="evidence" value="ECO:0007669"/>
    <property type="project" value="TreeGrafter"/>
</dbReference>
<evidence type="ECO:0000256" key="1">
    <source>
        <dbReference type="ARBA" id="ARBA00004571"/>
    </source>
</evidence>
<evidence type="ECO:0000256" key="2">
    <source>
        <dbReference type="ARBA" id="ARBA00022448"/>
    </source>
</evidence>
<accession>A0A5J4L533</accession>
<dbReference type="PANTHER" id="PTHR30069">
    <property type="entry name" value="TONB-DEPENDENT OUTER MEMBRANE RECEPTOR"/>
    <property type="match status" value="1"/>
</dbReference>
<dbReference type="GO" id="GO:0009279">
    <property type="term" value="C:cell outer membrane"/>
    <property type="evidence" value="ECO:0007669"/>
    <property type="project" value="UniProtKB-SubCell"/>
</dbReference>
<sequence>MEVFDTKKFNVLGGKSLGEFQISGAVDYINADGLKLLIESDRLSATQPSITMAPGKADLHLEKTDIFLKALYGNLSFKGQYIKKNHGAFGISYALTDENSLRFTNFWNELSYSQTIMDNLSAQVRLYFDQFEQDARVELFPEGFTSTAGTFPDGAFARALLKNRTLGTELQFEYKLSENNHLIVCGLYENIRQFDVKMHINYDPRTATADLLPLGSFQDITSWANFNKDAKREVWAAFIQDEWEIRDNLNVTAGVRYDHYSDFKDAFNPRMGVVWGFVKNAELKLLYGQAFRAPNFIELYNANNPTVLGNPGLKPEKINTYEAGVGYRFTDNFRIDANYFYNKIDDLIVRDTSITPTPKYANKGGADVKGIEIEMRGNYTSLNYWKLSYTYQEPKDSDTNERLPNVPSQRATASLNYELSKYINSHIDVLWTGSRPRAPGDTRSKMPSYATVDLTLIAKNIYRGLEIKGTIYNLLDKRYRDPDTSGSLQLIPNDFPREGISALVSVRYKF</sequence>
<keyword evidence="3" id="KW-0812">Transmembrane</keyword>
<evidence type="ECO:0000313" key="10">
    <source>
        <dbReference type="EMBL" id="GER93941.1"/>
    </source>
</evidence>
<keyword evidence="2" id="KW-0813">Transport</keyword>
<evidence type="ECO:0000256" key="3">
    <source>
        <dbReference type="ARBA" id="ARBA00022692"/>
    </source>
</evidence>
<protein>
    <submittedName>
        <fullName evidence="10">TonB-dependent receptor</fullName>
    </submittedName>
</protein>
<dbReference type="EMBL" id="BLAB01000001">
    <property type="protein sequence ID" value="GER93941.1"/>
    <property type="molecule type" value="Genomic_DNA"/>
</dbReference>
<dbReference type="PROSITE" id="PS52016">
    <property type="entry name" value="TONB_DEPENDENT_REC_3"/>
    <property type="match status" value="1"/>
</dbReference>
<dbReference type="Gene3D" id="2.40.170.20">
    <property type="entry name" value="TonB-dependent receptor, beta-barrel domain"/>
    <property type="match status" value="1"/>
</dbReference>
<evidence type="ECO:0000256" key="4">
    <source>
        <dbReference type="ARBA" id="ARBA00022729"/>
    </source>
</evidence>
<dbReference type="GO" id="GO:0044718">
    <property type="term" value="P:siderophore transmembrane transport"/>
    <property type="evidence" value="ECO:0007669"/>
    <property type="project" value="TreeGrafter"/>
</dbReference>
<evidence type="ECO:0000256" key="7">
    <source>
        <dbReference type="ARBA" id="ARBA00023170"/>
    </source>
</evidence>
<evidence type="ECO:0000259" key="9">
    <source>
        <dbReference type="Pfam" id="PF00593"/>
    </source>
</evidence>
<dbReference type="AlphaFoldDB" id="A0A5J4L533"/>
<dbReference type="PANTHER" id="PTHR30069:SF29">
    <property type="entry name" value="HEMOGLOBIN AND HEMOGLOBIN-HAPTOGLOBIN-BINDING PROTEIN 1-RELATED"/>
    <property type="match status" value="1"/>
</dbReference>
<dbReference type="Pfam" id="PF00593">
    <property type="entry name" value="TonB_dep_Rec_b-barrel"/>
    <property type="match status" value="1"/>
</dbReference>
<keyword evidence="4" id="KW-0732">Signal</keyword>
<dbReference type="InterPro" id="IPR036942">
    <property type="entry name" value="Beta-barrel_TonB_sf"/>
</dbReference>
<organism evidence="10">
    <name type="scientific">hot springs metagenome</name>
    <dbReference type="NCBI Taxonomy" id="433727"/>
    <lineage>
        <taxon>unclassified sequences</taxon>
        <taxon>metagenomes</taxon>
        <taxon>ecological metagenomes</taxon>
    </lineage>
</organism>
<keyword evidence="5" id="KW-0798">TonB box</keyword>
<dbReference type="InterPro" id="IPR000531">
    <property type="entry name" value="Beta-barrel_TonB"/>
</dbReference>
<name>A0A5J4L533_9ZZZZ</name>
<keyword evidence="6" id="KW-0472">Membrane</keyword>
<comment type="subcellular location">
    <subcellularLocation>
        <location evidence="1">Cell outer membrane</location>
        <topology evidence="1">Multi-pass membrane protein</topology>
    </subcellularLocation>
</comment>
<proteinExistence type="predicted"/>
<keyword evidence="8" id="KW-0998">Cell outer membrane</keyword>
<gene>
    <name evidence="10" type="ORF">A45J_1699</name>
</gene>
<evidence type="ECO:0000256" key="8">
    <source>
        <dbReference type="ARBA" id="ARBA00023237"/>
    </source>
</evidence>